<dbReference type="RefSeq" id="WP_006903719.1">
    <property type="nucleotide sequence ID" value="NZ_JH976535.1"/>
</dbReference>
<dbReference type="GO" id="GO:0005829">
    <property type="term" value="C:cytosol"/>
    <property type="evidence" value="ECO:0007669"/>
    <property type="project" value="TreeGrafter"/>
</dbReference>
<comment type="catalytic activity">
    <reaction evidence="9 10">
        <text>IMP + H2O = 5-formamido-1-(5-phospho-D-ribosyl)imidazole-4-carboxamide</text>
        <dbReference type="Rhea" id="RHEA:18445"/>
        <dbReference type="ChEBI" id="CHEBI:15377"/>
        <dbReference type="ChEBI" id="CHEBI:58053"/>
        <dbReference type="ChEBI" id="CHEBI:58467"/>
        <dbReference type="EC" id="3.5.4.10"/>
    </reaction>
</comment>
<comment type="pathway">
    <text evidence="1 10">Purine metabolism; IMP biosynthesis via de novo pathway; IMP from 5-formamido-1-(5-phospho-D-ribosyl)imidazole-4-carboxamide: step 1/1.</text>
</comment>
<dbReference type="GO" id="GO:0003937">
    <property type="term" value="F:IMP cyclohydrolase activity"/>
    <property type="evidence" value="ECO:0007669"/>
    <property type="project" value="UniProtKB-UniRule"/>
</dbReference>
<dbReference type="PROSITE" id="PS51855">
    <property type="entry name" value="MGS"/>
    <property type="match status" value="1"/>
</dbReference>
<reference evidence="13" key="2">
    <citation type="submission" date="2012-10" db="EMBL/GenBank/DDBJ databases">
        <title>Improved high-quality draft of Thermaerobacter subterraneus C21, DSM 13965.</title>
        <authorList>
            <consortium name="DOE Joint Genome Institute"/>
            <person name="Eisen J."/>
            <person name="Huntemann M."/>
            <person name="Wei C.-L."/>
            <person name="Han J."/>
            <person name="Detter J.C."/>
            <person name="Han C."/>
            <person name="Tapia R."/>
            <person name="Chen A."/>
            <person name="Kyrpides N."/>
            <person name="Mavromatis K."/>
            <person name="Markowitz V."/>
            <person name="Szeto E."/>
            <person name="Ivanova N."/>
            <person name="Mikhailova N."/>
            <person name="Ovchinnikova G."/>
            <person name="Pagani I."/>
            <person name="Pati A."/>
            <person name="Goodwin L."/>
            <person name="Nordberg H.P."/>
            <person name="Cantor M.N."/>
            <person name="Hua S.X."/>
            <person name="Woyke T."/>
            <person name="Eisen J."/>
            <person name="Klenk H.-P."/>
        </authorList>
    </citation>
    <scope>NUCLEOTIDE SEQUENCE [LARGE SCALE GENOMIC DNA]</scope>
    <source>
        <strain evidence="13">DSM 13965</strain>
    </source>
</reference>
<name>K6P3R1_9FIRM</name>
<dbReference type="SMART" id="SM00851">
    <property type="entry name" value="MGS"/>
    <property type="match status" value="1"/>
</dbReference>
<keyword evidence="5 10" id="KW-0658">Purine biosynthesis</keyword>
<dbReference type="InterPro" id="IPR036914">
    <property type="entry name" value="MGS-like_dom_sf"/>
</dbReference>
<dbReference type="Gene3D" id="3.40.50.1380">
    <property type="entry name" value="Methylglyoxal synthase-like domain"/>
    <property type="match status" value="1"/>
</dbReference>
<dbReference type="HOGENOM" id="CLU_016316_5_2_9"/>
<dbReference type="GO" id="GO:0004643">
    <property type="term" value="F:phosphoribosylaminoimidazolecarboxamide formyltransferase activity"/>
    <property type="evidence" value="ECO:0007669"/>
    <property type="project" value="UniProtKB-UniRule"/>
</dbReference>
<dbReference type="AlphaFoldDB" id="K6P3R1"/>
<dbReference type="CDD" id="cd01421">
    <property type="entry name" value="IMPCH"/>
    <property type="match status" value="1"/>
</dbReference>
<evidence type="ECO:0000256" key="6">
    <source>
        <dbReference type="ARBA" id="ARBA00022801"/>
    </source>
</evidence>
<dbReference type="SMART" id="SM00798">
    <property type="entry name" value="AICARFT_IMPCHas"/>
    <property type="match status" value="1"/>
</dbReference>
<evidence type="ECO:0000259" key="12">
    <source>
        <dbReference type="PROSITE" id="PS51855"/>
    </source>
</evidence>
<evidence type="ECO:0000313" key="13">
    <source>
        <dbReference type="EMBL" id="EKP95690.1"/>
    </source>
</evidence>
<organism evidence="13 14">
    <name type="scientific">Thermaerobacter subterraneus DSM 13965</name>
    <dbReference type="NCBI Taxonomy" id="867903"/>
    <lineage>
        <taxon>Bacteria</taxon>
        <taxon>Bacillati</taxon>
        <taxon>Bacillota</taxon>
        <taxon>Clostridia</taxon>
        <taxon>Eubacteriales</taxon>
        <taxon>Clostridiales Family XVII. Incertae Sedis</taxon>
        <taxon>Thermaerobacter</taxon>
    </lineage>
</organism>
<dbReference type="Gene3D" id="3.40.140.20">
    <property type="match status" value="2"/>
</dbReference>
<dbReference type="InterPro" id="IPR024051">
    <property type="entry name" value="AICAR_Tfase_dup_dom_sf"/>
</dbReference>
<feature type="region of interest" description="Disordered" evidence="11">
    <location>
        <begin position="1"/>
        <end position="30"/>
    </location>
</feature>
<gene>
    <name evidence="10" type="primary">purH</name>
    <name evidence="13" type="ORF">ThesuDRAFT_01449</name>
</gene>
<keyword evidence="4 10" id="KW-0808">Transferase</keyword>
<keyword evidence="14" id="KW-1185">Reference proteome</keyword>
<reference evidence="13" key="1">
    <citation type="submission" date="2010-10" db="EMBL/GenBank/DDBJ databases">
        <authorList>
            <consortium name="US DOE Joint Genome Institute (JGI-PGF)"/>
            <person name="Lucas S."/>
            <person name="Copeland A."/>
            <person name="Lapidus A."/>
            <person name="Bruce D."/>
            <person name="Goodwin L."/>
            <person name="Pitluck S."/>
            <person name="Kyrpides N."/>
            <person name="Mavromatis K."/>
            <person name="Detter J.C."/>
            <person name="Han C."/>
            <person name="Land M."/>
            <person name="Hauser L."/>
            <person name="Markowitz V."/>
            <person name="Cheng J.-F."/>
            <person name="Hugenholtz P."/>
            <person name="Woyke T."/>
            <person name="Wu D."/>
            <person name="Pukall R."/>
            <person name="Wahrenburg C."/>
            <person name="Brambilla E."/>
            <person name="Klenk H.-P."/>
            <person name="Eisen J.A."/>
        </authorList>
    </citation>
    <scope>NUCLEOTIDE SEQUENCE [LARGE SCALE GENOMIC DNA]</scope>
    <source>
        <strain evidence="13">DSM 13965</strain>
    </source>
</reference>
<evidence type="ECO:0000256" key="2">
    <source>
        <dbReference type="ARBA" id="ARBA00004954"/>
    </source>
</evidence>
<evidence type="ECO:0000313" key="14">
    <source>
        <dbReference type="Proteomes" id="UP000005710"/>
    </source>
</evidence>
<feature type="domain" description="MGS-like" evidence="12">
    <location>
        <begin position="26"/>
        <end position="174"/>
    </location>
</feature>
<comment type="pathway">
    <text evidence="2 10">Purine metabolism; IMP biosynthesis via de novo pathway; 5-formamido-1-(5-phospho-D-ribosyl)imidazole-4-carboxamide from 5-amino-1-(5-phospho-D-ribosyl)imidazole-4-carboxamide (10-formyl THF route): step 1/1.</text>
</comment>
<dbReference type="PANTHER" id="PTHR11692">
    <property type="entry name" value="BIFUNCTIONAL PURINE BIOSYNTHESIS PROTEIN PURH"/>
    <property type="match status" value="1"/>
</dbReference>
<keyword evidence="7 10" id="KW-0511">Multifunctional enzyme</keyword>
<comment type="similarity">
    <text evidence="3 10">Belongs to the PurH family.</text>
</comment>
<dbReference type="UniPathway" id="UPA00074">
    <property type="reaction ID" value="UER00133"/>
</dbReference>
<accession>K6P3R1</accession>
<comment type="domain">
    <text evidence="10">The IMP cyclohydrolase activity resides in the N-terminal region.</text>
</comment>
<evidence type="ECO:0000256" key="4">
    <source>
        <dbReference type="ARBA" id="ARBA00022679"/>
    </source>
</evidence>
<dbReference type="FunFam" id="3.40.140.20:FF:000001">
    <property type="entry name" value="Bifunctional purine biosynthesis protein PurH"/>
    <property type="match status" value="1"/>
</dbReference>
<dbReference type="Proteomes" id="UP000005710">
    <property type="component" value="Unassembled WGS sequence"/>
</dbReference>
<evidence type="ECO:0000256" key="5">
    <source>
        <dbReference type="ARBA" id="ARBA00022755"/>
    </source>
</evidence>
<dbReference type="EC" id="3.5.4.10" evidence="10"/>
<comment type="caution">
    <text evidence="13">The sequence shown here is derived from an EMBL/GenBank/DDBJ whole genome shotgun (WGS) entry which is preliminary data.</text>
</comment>
<evidence type="ECO:0000256" key="8">
    <source>
        <dbReference type="ARBA" id="ARBA00050488"/>
    </source>
</evidence>
<dbReference type="InterPro" id="IPR002695">
    <property type="entry name" value="PurH-like"/>
</dbReference>
<dbReference type="HAMAP" id="MF_00139">
    <property type="entry name" value="PurH"/>
    <property type="match status" value="1"/>
</dbReference>
<dbReference type="eggNOG" id="COG0138">
    <property type="taxonomic scope" value="Bacteria"/>
</dbReference>
<dbReference type="SUPFAM" id="SSF52335">
    <property type="entry name" value="Methylglyoxal synthase-like"/>
    <property type="match status" value="1"/>
</dbReference>
<feature type="region of interest" description="Disordered" evidence="11">
    <location>
        <begin position="457"/>
        <end position="479"/>
    </location>
</feature>
<dbReference type="Pfam" id="PF01808">
    <property type="entry name" value="AICARFT_IMPCHas"/>
    <property type="match status" value="2"/>
</dbReference>
<evidence type="ECO:0000256" key="11">
    <source>
        <dbReference type="SAM" id="MobiDB-lite"/>
    </source>
</evidence>
<evidence type="ECO:0000256" key="7">
    <source>
        <dbReference type="ARBA" id="ARBA00023268"/>
    </source>
</evidence>
<dbReference type="EC" id="2.1.2.3" evidence="10"/>
<evidence type="ECO:0000256" key="1">
    <source>
        <dbReference type="ARBA" id="ARBA00004844"/>
    </source>
</evidence>
<dbReference type="Pfam" id="PF02142">
    <property type="entry name" value="MGS"/>
    <property type="match status" value="1"/>
</dbReference>
<dbReference type="EMBL" id="AENY02000002">
    <property type="protein sequence ID" value="EKP95690.1"/>
    <property type="molecule type" value="Genomic_DNA"/>
</dbReference>
<keyword evidence="6 10" id="KW-0378">Hydrolase</keyword>
<dbReference type="InterPro" id="IPR016193">
    <property type="entry name" value="Cytidine_deaminase-like"/>
</dbReference>
<evidence type="ECO:0000256" key="9">
    <source>
        <dbReference type="ARBA" id="ARBA00050687"/>
    </source>
</evidence>
<dbReference type="GO" id="GO:0006189">
    <property type="term" value="P:'de novo' IMP biosynthetic process"/>
    <property type="evidence" value="ECO:0007669"/>
    <property type="project" value="UniProtKB-UniRule"/>
</dbReference>
<protein>
    <recommendedName>
        <fullName evidence="10">Bifunctional purine biosynthesis protein PurH</fullName>
    </recommendedName>
    <domain>
        <recommendedName>
            <fullName evidence="10">Phosphoribosylaminoimidazolecarboxamide formyltransferase</fullName>
            <ecNumber evidence="10">2.1.2.3</ecNumber>
        </recommendedName>
        <alternativeName>
            <fullName evidence="10">AICAR transformylase</fullName>
        </alternativeName>
    </domain>
    <domain>
        <recommendedName>
            <fullName evidence="10">IMP cyclohydrolase</fullName>
            <ecNumber evidence="10">3.5.4.10</ecNumber>
        </recommendedName>
        <alternativeName>
            <fullName evidence="10">ATIC</fullName>
        </alternativeName>
        <alternativeName>
            <fullName evidence="10">IMP synthase</fullName>
        </alternativeName>
        <alternativeName>
            <fullName evidence="10">Inosinicase</fullName>
        </alternativeName>
    </domain>
</protein>
<evidence type="ECO:0000256" key="3">
    <source>
        <dbReference type="ARBA" id="ARBA00007667"/>
    </source>
</evidence>
<proteinExistence type="inferred from homology"/>
<dbReference type="STRING" id="867903.ThesuDRAFT_01449"/>
<comment type="catalytic activity">
    <reaction evidence="8 10">
        <text>(6R)-10-formyltetrahydrofolate + 5-amino-1-(5-phospho-beta-D-ribosyl)imidazole-4-carboxamide = 5-formamido-1-(5-phospho-D-ribosyl)imidazole-4-carboxamide + (6S)-5,6,7,8-tetrahydrofolate</text>
        <dbReference type="Rhea" id="RHEA:22192"/>
        <dbReference type="ChEBI" id="CHEBI:57453"/>
        <dbReference type="ChEBI" id="CHEBI:58467"/>
        <dbReference type="ChEBI" id="CHEBI:58475"/>
        <dbReference type="ChEBI" id="CHEBI:195366"/>
        <dbReference type="EC" id="2.1.2.3"/>
    </reaction>
</comment>
<dbReference type="FunFam" id="3.40.50.1380:FF:000001">
    <property type="entry name" value="Bifunctional purine biosynthesis protein PurH"/>
    <property type="match status" value="1"/>
</dbReference>
<dbReference type="SUPFAM" id="SSF53927">
    <property type="entry name" value="Cytidine deaminase-like"/>
    <property type="match status" value="1"/>
</dbReference>
<dbReference type="InterPro" id="IPR011607">
    <property type="entry name" value="MGS-like_dom"/>
</dbReference>
<sequence length="646" mass="66410">MTEQQQKGSRPGPAAEEDRPEVASGPGRPLARRRAVLSVADKQGIAELGRALHRLGWELVSTGGTARVLEEAGLPVTPVQAVTGFPELLEGRVKTLHPALHAGILARRRRPDDMAALAAHGIVPVDLVVVNLYPFAQAAAAGVAGTALLEEIDIGGPALIRAAAKNWPHVAVVVDPADYPEIVAALAQGGLPAALRHRLAVKAFAHTAAYDAVIAQVLAGTRPEDFVPADRMPGEVLPLETERPAPAGTVRPAGEEAPVAGAASAQGAPDRVGDGAWPQLLVLPLRRESVLRYGENPHQAAAVYRPLLPPGGFHTPQDGGAATGDLVTAAAPAGAPGGFVQRGGKPMSYNNWLDTLAAWRAVQEFALPAAVAVKHATPCGIGAAPTPADAFRLARDADPESIFGGIVAFNRTVDEVTARLLAEIFLEVVVAPGFSREALNLLAGRKNLRILEAPGAAAAAGGSPPPGPGHAGPAGRAVAATGSSGSWGAWEVRGLGDCWLVQEADPPLPAGVRTGWQVVTRAAPSPGQWEALDFAWRAVKPCRSNAIVVAAAQPGGGWRTLGIGAGQTSRVRAVEQALALAGESARGAVLASDGFFPFPDSVERAAAAGIAAIVQPGGSVRDAEVIAAAEQAGIAMVFTGRRHFRH</sequence>
<evidence type="ECO:0000256" key="10">
    <source>
        <dbReference type="HAMAP-Rule" id="MF_00139"/>
    </source>
</evidence>
<dbReference type="PANTHER" id="PTHR11692:SF0">
    <property type="entry name" value="BIFUNCTIONAL PURINE BIOSYNTHESIS PROTEIN ATIC"/>
    <property type="match status" value="1"/>
</dbReference>